<evidence type="ECO:0000313" key="2">
    <source>
        <dbReference type="Proteomes" id="UP000320735"/>
    </source>
</evidence>
<dbReference type="GO" id="GO:0022900">
    <property type="term" value="P:electron transport chain"/>
    <property type="evidence" value="ECO:0007669"/>
    <property type="project" value="InterPro"/>
</dbReference>
<accession>A0A5C6BSY6</accession>
<dbReference type="OrthoDB" id="287770at2"/>
<proteinExistence type="predicted"/>
<dbReference type="InterPro" id="IPR010980">
    <property type="entry name" value="Cyt_c/b562"/>
</dbReference>
<evidence type="ECO:0008006" key="3">
    <source>
        <dbReference type="Google" id="ProtNLM"/>
    </source>
</evidence>
<dbReference type="RefSeq" id="WP_146372139.1">
    <property type="nucleotide sequence ID" value="NZ_SJPP01000001.1"/>
</dbReference>
<dbReference type="EMBL" id="SJPP01000001">
    <property type="protein sequence ID" value="TWU14882.1"/>
    <property type="molecule type" value="Genomic_DNA"/>
</dbReference>
<comment type="caution">
    <text evidence="1">The sequence shown here is derived from an EMBL/GenBank/DDBJ whole genome shotgun (WGS) entry which is preliminary data.</text>
</comment>
<dbReference type="Proteomes" id="UP000320735">
    <property type="component" value="Unassembled WGS sequence"/>
</dbReference>
<dbReference type="GO" id="GO:0009055">
    <property type="term" value="F:electron transfer activity"/>
    <property type="evidence" value="ECO:0007669"/>
    <property type="project" value="InterPro"/>
</dbReference>
<reference evidence="1 2" key="1">
    <citation type="submission" date="2019-02" db="EMBL/GenBank/DDBJ databases">
        <title>Deep-cultivation of Planctomycetes and their phenomic and genomic characterization uncovers novel biology.</title>
        <authorList>
            <person name="Wiegand S."/>
            <person name="Jogler M."/>
            <person name="Boedeker C."/>
            <person name="Pinto D."/>
            <person name="Vollmers J."/>
            <person name="Rivas-Marin E."/>
            <person name="Kohn T."/>
            <person name="Peeters S.H."/>
            <person name="Heuer A."/>
            <person name="Rast P."/>
            <person name="Oberbeckmann S."/>
            <person name="Bunk B."/>
            <person name="Jeske O."/>
            <person name="Meyerdierks A."/>
            <person name="Storesund J.E."/>
            <person name="Kallscheuer N."/>
            <person name="Luecker S."/>
            <person name="Lage O.M."/>
            <person name="Pohl T."/>
            <person name="Merkel B.J."/>
            <person name="Hornburger P."/>
            <person name="Mueller R.-W."/>
            <person name="Bruemmer F."/>
            <person name="Labrenz M."/>
            <person name="Spormann A.M."/>
            <person name="Op Den Camp H."/>
            <person name="Overmann J."/>
            <person name="Amann R."/>
            <person name="Jetten M.S.M."/>
            <person name="Mascher T."/>
            <person name="Medema M.H."/>
            <person name="Devos D.P."/>
            <person name="Kaster A.-K."/>
            <person name="Ovreas L."/>
            <person name="Rohde M."/>
            <person name="Galperin M.Y."/>
            <person name="Jogler C."/>
        </authorList>
    </citation>
    <scope>NUCLEOTIDE SEQUENCE [LARGE SCALE GENOMIC DNA]</scope>
    <source>
        <strain evidence="1 2">CA54</strain>
    </source>
</reference>
<gene>
    <name evidence="1" type="ORF">CA54_37520</name>
</gene>
<name>A0A5C6BSY6_9PLAN</name>
<dbReference type="SUPFAM" id="SSF47175">
    <property type="entry name" value="Cytochromes"/>
    <property type="match status" value="1"/>
</dbReference>
<dbReference type="GO" id="GO:0020037">
    <property type="term" value="F:heme binding"/>
    <property type="evidence" value="ECO:0007669"/>
    <property type="project" value="InterPro"/>
</dbReference>
<dbReference type="GO" id="GO:0005506">
    <property type="term" value="F:iron ion binding"/>
    <property type="evidence" value="ECO:0007669"/>
    <property type="project" value="InterPro"/>
</dbReference>
<keyword evidence="2" id="KW-1185">Reference proteome</keyword>
<organism evidence="1 2">
    <name type="scientific">Symmachiella macrocystis</name>
    <dbReference type="NCBI Taxonomy" id="2527985"/>
    <lineage>
        <taxon>Bacteria</taxon>
        <taxon>Pseudomonadati</taxon>
        <taxon>Planctomycetota</taxon>
        <taxon>Planctomycetia</taxon>
        <taxon>Planctomycetales</taxon>
        <taxon>Planctomycetaceae</taxon>
        <taxon>Symmachiella</taxon>
    </lineage>
</organism>
<dbReference type="AlphaFoldDB" id="A0A5C6BSY6"/>
<evidence type="ECO:0000313" key="1">
    <source>
        <dbReference type="EMBL" id="TWU14882.1"/>
    </source>
</evidence>
<protein>
    <recommendedName>
        <fullName evidence="3">Cytochrome C</fullName>
    </recommendedName>
</protein>
<sequence length="185" mass="20723">MTDYFRRLNTPRLLTVALTLSAVFGTAWVLSSQPDQVSHAAEPAVQKDAGKKAAKPNIRKMTPVQVFMRAKLEDNTKILEGLMTNQFDQIVEAADHLLLMSTATEWHVIQGPIYKQHSTEFRRAVERLKIDAQKKNLDAATLAYMHMTMTCVSCHKFVRGTQLAGKVEMPPHSLVSMTSNQTQSP</sequence>